<evidence type="ECO:0000313" key="3">
    <source>
        <dbReference type="Proteomes" id="UP000027337"/>
    </source>
</evidence>
<keyword evidence="3" id="KW-1185">Reference proteome</keyword>
<sequence>MFLSRLLLLPFLIAFAAPVASHEFWIEPDQYQVPIGGTLQADFKNGQNFRGTTLAFFDRRSETYALITNGNRSELMPRAGDRPALRVPAPDRDALAVVIHETAPSTLTYKEWAKFLKFAAHKDFQTAASDHSAAGWPMEGFKERYTRHAKSLMAVGSGAGADASTGMQTEFVALSNPYAADFDGQMRVRVLYQGAVRPDAQVEVFDRARAGDVTVTLHRTDAQGEVAIPVVSGHSYIFDAVVLRPAADMADPGKDPVWETLWAALTFAVP</sequence>
<evidence type="ECO:0000313" key="2">
    <source>
        <dbReference type="EMBL" id="KAJ03361.1"/>
    </source>
</evidence>
<accession>A0A061SNS4</accession>
<comment type="caution">
    <text evidence="2">The sequence shown here is derived from an EMBL/GenBank/DDBJ whole genome shotgun (WGS) entry which is preliminary data.</text>
</comment>
<protein>
    <recommendedName>
        <fullName evidence="4">GH25 family protein</fullName>
    </recommendedName>
</protein>
<feature type="chain" id="PRO_5001610467" description="GH25 family protein" evidence="1">
    <location>
        <begin position="17"/>
        <end position="270"/>
    </location>
</feature>
<name>A0A061SNS4_9RHOB</name>
<dbReference type="STRING" id="83219.PM02_08385"/>
<dbReference type="Pfam" id="PF10670">
    <property type="entry name" value="DUF4198"/>
    <property type="match status" value="1"/>
</dbReference>
<evidence type="ECO:0008006" key="4">
    <source>
        <dbReference type="Google" id="ProtNLM"/>
    </source>
</evidence>
<keyword evidence="1" id="KW-0732">Signal</keyword>
<gene>
    <name evidence="2" type="ORF">PM02_08385</name>
</gene>
<reference evidence="2 3" key="1">
    <citation type="journal article" date="2014" name="Genome Announc.">
        <title>Draft Genome Sequences of Two Isolates of the Roseobacter Group, Sulfitobacter sp. Strains 3SOLIMAR09 and 1FIGIMAR09, from Harbors of Mallorca Island (Mediterranean Sea).</title>
        <authorList>
            <person name="Mas-Llado M."/>
            <person name="Pina-Villalonga J.M."/>
            <person name="Brunet-Galmes I."/>
            <person name="Nogales B."/>
            <person name="Bosch R."/>
        </authorList>
    </citation>
    <scope>NUCLEOTIDE SEQUENCE [LARGE SCALE GENOMIC DNA]</scope>
    <source>
        <strain evidence="2 3">1FIGIMAR09</strain>
    </source>
</reference>
<organism evidence="2 3">
    <name type="scientific">Sulfitobacter mediterraneus</name>
    <dbReference type="NCBI Taxonomy" id="83219"/>
    <lineage>
        <taxon>Bacteria</taxon>
        <taxon>Pseudomonadati</taxon>
        <taxon>Pseudomonadota</taxon>
        <taxon>Alphaproteobacteria</taxon>
        <taxon>Rhodobacterales</taxon>
        <taxon>Roseobacteraceae</taxon>
        <taxon>Sulfitobacter</taxon>
    </lineage>
</organism>
<dbReference type="InterPro" id="IPR019613">
    <property type="entry name" value="DUF4198"/>
</dbReference>
<dbReference type="EMBL" id="JEMU01000006">
    <property type="protein sequence ID" value="KAJ03361.1"/>
    <property type="molecule type" value="Genomic_DNA"/>
</dbReference>
<evidence type="ECO:0000256" key="1">
    <source>
        <dbReference type="SAM" id="SignalP"/>
    </source>
</evidence>
<proteinExistence type="predicted"/>
<dbReference type="Proteomes" id="UP000027337">
    <property type="component" value="Unassembled WGS sequence"/>
</dbReference>
<feature type="signal peptide" evidence="1">
    <location>
        <begin position="1"/>
        <end position="16"/>
    </location>
</feature>
<dbReference type="RefSeq" id="WP_037907230.1">
    <property type="nucleotide sequence ID" value="NZ_JEMU01000006.1"/>
</dbReference>
<dbReference type="AlphaFoldDB" id="A0A061SNS4"/>
<dbReference type="eggNOG" id="COG5266">
    <property type="taxonomic scope" value="Bacteria"/>
</dbReference>